<evidence type="ECO:0000256" key="6">
    <source>
        <dbReference type="ARBA" id="ARBA00022898"/>
    </source>
</evidence>
<evidence type="ECO:0000256" key="1">
    <source>
        <dbReference type="ARBA" id="ARBA00001933"/>
    </source>
</evidence>
<dbReference type="InterPro" id="IPR004839">
    <property type="entry name" value="Aminotransferase_I/II_large"/>
</dbReference>
<keyword evidence="6 8" id="KW-0663">Pyridoxal phosphate</keyword>
<evidence type="ECO:0000256" key="2">
    <source>
        <dbReference type="ARBA" id="ARBA00005011"/>
    </source>
</evidence>
<feature type="modified residue" description="N6-(pyridoxal phosphate)lysine" evidence="8">
    <location>
        <position position="225"/>
    </location>
</feature>
<reference evidence="10 11" key="1">
    <citation type="submission" date="2016-02" db="EMBL/GenBank/DDBJ databases">
        <title>Genome sequence of Clostridium thermobutyricum DSM 4928.</title>
        <authorList>
            <person name="Poehlein A."/>
            <person name="Daniel R."/>
        </authorList>
    </citation>
    <scope>NUCLEOTIDE SEQUENCE [LARGE SCALE GENOMIC DNA]</scope>
    <source>
        <strain evidence="10 11">DSM 4928</strain>
    </source>
</reference>
<gene>
    <name evidence="10" type="primary">hisC_1</name>
    <name evidence="8" type="synonym">hisC</name>
    <name evidence="10" type="ORF">CLTHE_06880</name>
</gene>
<dbReference type="GO" id="GO:0000105">
    <property type="term" value="P:L-histidine biosynthetic process"/>
    <property type="evidence" value="ECO:0007669"/>
    <property type="project" value="UniProtKB-UniRule"/>
</dbReference>
<keyword evidence="5 8" id="KW-0808">Transferase</keyword>
<dbReference type="SUPFAM" id="SSF53383">
    <property type="entry name" value="PLP-dependent transferases"/>
    <property type="match status" value="1"/>
</dbReference>
<dbReference type="Pfam" id="PF00155">
    <property type="entry name" value="Aminotran_1_2"/>
    <property type="match status" value="1"/>
</dbReference>
<dbReference type="UniPathway" id="UPA00031">
    <property type="reaction ID" value="UER00012"/>
</dbReference>
<dbReference type="RefSeq" id="WP_080022010.1">
    <property type="nucleotide sequence ID" value="NZ_LTAY01000024.1"/>
</dbReference>
<dbReference type="InterPro" id="IPR015421">
    <property type="entry name" value="PyrdxlP-dep_Trfase_major"/>
</dbReference>
<dbReference type="InterPro" id="IPR015422">
    <property type="entry name" value="PyrdxlP-dep_Trfase_small"/>
</dbReference>
<dbReference type="OrthoDB" id="9813612at2"/>
<dbReference type="PANTHER" id="PTHR43643:SF3">
    <property type="entry name" value="HISTIDINOL-PHOSPHATE AMINOTRANSFERASE"/>
    <property type="match status" value="1"/>
</dbReference>
<sequence>MKKIIRNEVLNLEEYIAGKPIDEVKRELGIERVIKMASNENPYGCSEKVKEVLKNTINEVCLYPDSSSYEFKNELSKKFNIESDMIFCGAGSDSLIKDICATFLNKSDESIMANITFPRYKSNTLLMGGIPIEVPLKENKLDLEEMINKINDKTKIIWLCNPNNPTGTIFTKKEFDEIINKIPKNVIIVMDEAYIEFVDKEIELPDSLELLKKHENIIILRTFSKAYGLASLRFGYGIASKEIVSYLNRVINPFDSNLFAQKAALEAIKDNDHLEYVIKNNREQKEYFSREFKKLGLEYIESQANFIMVDIKCDDKKIYEYLLRKGFIIRPGFLLGMKGHLRISISKEENNKEFMYNLEEGLREINKI</sequence>
<organism evidence="10 11">
    <name type="scientific">Clostridium thermobutyricum DSM 4928</name>
    <dbReference type="NCBI Taxonomy" id="1121339"/>
    <lineage>
        <taxon>Bacteria</taxon>
        <taxon>Bacillati</taxon>
        <taxon>Bacillota</taxon>
        <taxon>Clostridia</taxon>
        <taxon>Eubacteriales</taxon>
        <taxon>Clostridiaceae</taxon>
        <taxon>Clostridium</taxon>
    </lineage>
</organism>
<comment type="pathway">
    <text evidence="2 8">Amino-acid biosynthesis; L-histidine biosynthesis; L-histidine from 5-phospho-alpha-D-ribose 1-diphosphate: step 7/9.</text>
</comment>
<evidence type="ECO:0000313" key="10">
    <source>
        <dbReference type="EMBL" id="OPX49394.1"/>
    </source>
</evidence>
<dbReference type="CDD" id="cd00609">
    <property type="entry name" value="AAT_like"/>
    <property type="match status" value="1"/>
</dbReference>
<dbReference type="PROSITE" id="PS00599">
    <property type="entry name" value="AA_TRANSFER_CLASS_2"/>
    <property type="match status" value="1"/>
</dbReference>
<dbReference type="EMBL" id="LTAY01000024">
    <property type="protein sequence ID" value="OPX49394.1"/>
    <property type="molecule type" value="Genomic_DNA"/>
</dbReference>
<dbReference type="GO" id="GO:0004400">
    <property type="term" value="F:histidinol-phosphate transaminase activity"/>
    <property type="evidence" value="ECO:0007669"/>
    <property type="project" value="UniProtKB-UniRule"/>
</dbReference>
<comment type="caution">
    <text evidence="10">The sequence shown here is derived from an EMBL/GenBank/DDBJ whole genome shotgun (WGS) entry which is preliminary data.</text>
</comment>
<dbReference type="PANTHER" id="PTHR43643">
    <property type="entry name" value="HISTIDINOL-PHOSPHATE AMINOTRANSFERASE 2"/>
    <property type="match status" value="1"/>
</dbReference>
<dbReference type="InterPro" id="IPR001917">
    <property type="entry name" value="Aminotrans_II_pyridoxalP_BS"/>
</dbReference>
<evidence type="ECO:0000259" key="9">
    <source>
        <dbReference type="Pfam" id="PF00155"/>
    </source>
</evidence>
<dbReference type="EC" id="2.6.1.9" evidence="8"/>
<dbReference type="Gene3D" id="3.90.1150.10">
    <property type="entry name" value="Aspartate Aminotransferase, domain 1"/>
    <property type="match status" value="1"/>
</dbReference>
<evidence type="ECO:0000256" key="7">
    <source>
        <dbReference type="ARBA" id="ARBA00047481"/>
    </source>
</evidence>
<comment type="cofactor">
    <cofactor evidence="1 8">
        <name>pyridoxal 5'-phosphate</name>
        <dbReference type="ChEBI" id="CHEBI:597326"/>
    </cofactor>
</comment>
<comment type="similarity">
    <text evidence="8">Belongs to the class-II pyridoxal-phosphate-dependent aminotransferase family. Histidinol-phosphate aminotransferase subfamily.</text>
</comment>
<evidence type="ECO:0000256" key="3">
    <source>
        <dbReference type="ARBA" id="ARBA00011738"/>
    </source>
</evidence>
<keyword evidence="8" id="KW-0028">Amino-acid biosynthesis</keyword>
<comment type="subunit">
    <text evidence="3 8">Homodimer.</text>
</comment>
<dbReference type="Gene3D" id="3.40.640.10">
    <property type="entry name" value="Type I PLP-dependent aspartate aminotransferase-like (Major domain)"/>
    <property type="match status" value="1"/>
</dbReference>
<protein>
    <recommendedName>
        <fullName evidence="8">Histidinol-phosphate aminotransferase</fullName>
        <ecNumber evidence="8">2.6.1.9</ecNumber>
    </recommendedName>
    <alternativeName>
        <fullName evidence="8">Imidazole acetol-phosphate transaminase</fullName>
    </alternativeName>
</protein>
<dbReference type="InterPro" id="IPR015424">
    <property type="entry name" value="PyrdxlP-dep_Trfase"/>
</dbReference>
<evidence type="ECO:0000313" key="11">
    <source>
        <dbReference type="Proteomes" id="UP000191448"/>
    </source>
</evidence>
<dbReference type="NCBIfam" id="TIGR01141">
    <property type="entry name" value="hisC"/>
    <property type="match status" value="1"/>
</dbReference>
<accession>A0A1V4SZF5</accession>
<keyword evidence="4 8" id="KW-0032">Aminotransferase</keyword>
<dbReference type="Proteomes" id="UP000191448">
    <property type="component" value="Unassembled WGS sequence"/>
</dbReference>
<evidence type="ECO:0000256" key="4">
    <source>
        <dbReference type="ARBA" id="ARBA00022576"/>
    </source>
</evidence>
<evidence type="ECO:0000256" key="8">
    <source>
        <dbReference type="HAMAP-Rule" id="MF_01023"/>
    </source>
</evidence>
<evidence type="ECO:0000256" key="5">
    <source>
        <dbReference type="ARBA" id="ARBA00022679"/>
    </source>
</evidence>
<feature type="domain" description="Aminotransferase class I/classII large" evidence="9">
    <location>
        <begin position="32"/>
        <end position="355"/>
    </location>
</feature>
<dbReference type="AlphaFoldDB" id="A0A1V4SZF5"/>
<name>A0A1V4SZF5_9CLOT</name>
<comment type="catalytic activity">
    <reaction evidence="7 8">
        <text>L-histidinol phosphate + 2-oxoglutarate = 3-(imidazol-4-yl)-2-oxopropyl phosphate + L-glutamate</text>
        <dbReference type="Rhea" id="RHEA:23744"/>
        <dbReference type="ChEBI" id="CHEBI:16810"/>
        <dbReference type="ChEBI" id="CHEBI:29985"/>
        <dbReference type="ChEBI" id="CHEBI:57766"/>
        <dbReference type="ChEBI" id="CHEBI:57980"/>
        <dbReference type="EC" id="2.6.1.9"/>
    </reaction>
</comment>
<dbReference type="InterPro" id="IPR005861">
    <property type="entry name" value="HisP_aminotrans"/>
</dbReference>
<dbReference type="HAMAP" id="MF_01023">
    <property type="entry name" value="HisC_aminotrans_2"/>
    <property type="match status" value="1"/>
</dbReference>
<keyword evidence="8" id="KW-0368">Histidine biosynthesis</keyword>
<proteinExistence type="inferred from homology"/>
<dbReference type="InterPro" id="IPR050106">
    <property type="entry name" value="HistidinolP_aminotransfase"/>
</dbReference>
<dbReference type="GO" id="GO:0030170">
    <property type="term" value="F:pyridoxal phosphate binding"/>
    <property type="evidence" value="ECO:0007669"/>
    <property type="project" value="InterPro"/>
</dbReference>